<dbReference type="STRING" id="767519.SAMN05216559_3634"/>
<protein>
    <submittedName>
        <fullName evidence="2">Uncharacterized protein</fullName>
    </submittedName>
</protein>
<feature type="transmembrane region" description="Helical" evidence="1">
    <location>
        <begin position="64"/>
        <end position="83"/>
    </location>
</feature>
<keyword evidence="1" id="KW-0472">Membrane</keyword>
<dbReference type="OrthoDB" id="279847at2157"/>
<name>A0A1I6M2V0_9EURY</name>
<reference evidence="2 3" key="1">
    <citation type="submission" date="2016-10" db="EMBL/GenBank/DDBJ databases">
        <authorList>
            <person name="de Groot N.N."/>
        </authorList>
    </citation>
    <scope>NUCLEOTIDE SEQUENCE [LARGE SCALE GENOMIC DNA]</scope>
    <source>
        <strain evidence="2 3">CGMCC 1.10457</strain>
    </source>
</reference>
<keyword evidence="1" id="KW-0812">Transmembrane</keyword>
<sequence>MVGGDLRLQVAFDEWLSFESYILRLSLVQARIVAILVIGLNVVAAPAMAQGSPIDEVGDAMCGTGIGDLVALLLAAISMYLIVKAGIRATMAFDKLGEARSETQFEGKKQLAGAGKTLGGAFVPVAFGGILEVVGMNTVSCLSFDIGLMMSSLLF</sequence>
<dbReference type="EMBL" id="FOZK01000004">
    <property type="protein sequence ID" value="SFS09983.1"/>
    <property type="molecule type" value="Genomic_DNA"/>
</dbReference>
<gene>
    <name evidence="2" type="ORF">SAMN05216559_3634</name>
</gene>
<dbReference type="AlphaFoldDB" id="A0A1I6M2V0"/>
<evidence type="ECO:0000256" key="1">
    <source>
        <dbReference type="SAM" id="Phobius"/>
    </source>
</evidence>
<evidence type="ECO:0000313" key="2">
    <source>
        <dbReference type="EMBL" id="SFS09983.1"/>
    </source>
</evidence>
<keyword evidence="3" id="KW-1185">Reference proteome</keyword>
<proteinExistence type="predicted"/>
<dbReference type="Proteomes" id="UP000199062">
    <property type="component" value="Unassembled WGS sequence"/>
</dbReference>
<evidence type="ECO:0000313" key="3">
    <source>
        <dbReference type="Proteomes" id="UP000199062"/>
    </source>
</evidence>
<accession>A0A1I6M2V0</accession>
<keyword evidence="1" id="KW-1133">Transmembrane helix</keyword>
<feature type="transmembrane region" description="Helical" evidence="1">
    <location>
        <begin position="21"/>
        <end position="44"/>
    </location>
</feature>
<dbReference type="RefSeq" id="WP_089818358.1">
    <property type="nucleotide sequence ID" value="NZ_FOZK01000004.1"/>
</dbReference>
<organism evidence="2 3">
    <name type="scientific">Halomicrobium zhouii</name>
    <dbReference type="NCBI Taxonomy" id="767519"/>
    <lineage>
        <taxon>Archaea</taxon>
        <taxon>Methanobacteriati</taxon>
        <taxon>Methanobacteriota</taxon>
        <taxon>Stenosarchaea group</taxon>
        <taxon>Halobacteria</taxon>
        <taxon>Halobacteriales</taxon>
        <taxon>Haloarculaceae</taxon>
        <taxon>Halomicrobium</taxon>
    </lineage>
</organism>